<dbReference type="Proteomes" id="UP000189462">
    <property type="component" value="Unassembled WGS sequence"/>
</dbReference>
<gene>
    <name evidence="1" type="ORF">B1C78_06060</name>
</gene>
<evidence type="ECO:0000313" key="2">
    <source>
        <dbReference type="Proteomes" id="UP000189462"/>
    </source>
</evidence>
<sequence>MNDIPDIYETAATETVELANRLAADTPDNHPWDVADGMLAGAVHYWLYSRQPCGDPMCEDCAPIATAEQRLAELKRVIEEMARDSDYYHSPTDSNVGRA</sequence>
<dbReference type="OrthoDB" id="5784205at2"/>
<comment type="caution">
    <text evidence="1">The sequence shown here is derived from an EMBL/GenBank/DDBJ whole genome shotgun (WGS) entry which is preliminary data.</text>
</comment>
<proteinExistence type="predicted"/>
<reference evidence="1 2" key="1">
    <citation type="submission" date="2017-02" db="EMBL/GenBank/DDBJ databases">
        <title>Genomic diversity within the haloalkaliphilic genus Thioalkalivibrio.</title>
        <authorList>
            <person name="Ahn A.-C."/>
            <person name="Meier-Kolthoff J."/>
            <person name="Overmars L."/>
            <person name="Richter M."/>
            <person name="Woyke T."/>
            <person name="Sorokin D.Y."/>
            <person name="Muyzer G."/>
        </authorList>
    </citation>
    <scope>NUCLEOTIDE SEQUENCE [LARGE SCALE GENOMIC DNA]</scope>
    <source>
        <strain evidence="1 2">ALJD</strain>
    </source>
</reference>
<dbReference type="RefSeq" id="WP_077278246.1">
    <property type="nucleotide sequence ID" value="NZ_MVBK01000035.1"/>
</dbReference>
<name>A0A1V3NLB4_9GAMM</name>
<evidence type="ECO:0000313" key="1">
    <source>
        <dbReference type="EMBL" id="OOG25668.1"/>
    </source>
</evidence>
<dbReference type="EMBL" id="MVBK01000035">
    <property type="protein sequence ID" value="OOG25668.1"/>
    <property type="molecule type" value="Genomic_DNA"/>
</dbReference>
<accession>A0A1V3NLB4</accession>
<keyword evidence="2" id="KW-1185">Reference proteome</keyword>
<dbReference type="AlphaFoldDB" id="A0A1V3NLB4"/>
<protein>
    <submittedName>
        <fullName evidence="1">Uncharacterized protein</fullName>
    </submittedName>
</protein>
<organism evidence="1 2">
    <name type="scientific">Thioalkalivibrio denitrificans</name>
    <dbReference type="NCBI Taxonomy" id="108003"/>
    <lineage>
        <taxon>Bacteria</taxon>
        <taxon>Pseudomonadati</taxon>
        <taxon>Pseudomonadota</taxon>
        <taxon>Gammaproteobacteria</taxon>
        <taxon>Chromatiales</taxon>
        <taxon>Ectothiorhodospiraceae</taxon>
        <taxon>Thioalkalivibrio</taxon>
    </lineage>
</organism>